<sequence length="171" mass="19903">MAKPNTIYKTIILYLLDRSECALSNLQISDFFLQEGFANYFKVQSILAELIRLGLINEQVTHENTQYTISEKGQETLSFSKDKLNHDLKNDIRLFFEQNQMSFKLENSVFSDYRRIGPESYQVDLHIQDDGRDQLALQINVHTKEQAEAICNNWKNSSDEVFALLMDTLLK</sequence>
<proteinExistence type="predicted"/>
<protein>
    <recommendedName>
        <fullName evidence="3">DUF4364 domain-containing protein</fullName>
    </recommendedName>
</protein>
<dbReference type="InterPro" id="IPR025374">
    <property type="entry name" value="DUF4364"/>
</dbReference>
<evidence type="ECO:0000313" key="1">
    <source>
        <dbReference type="EMBL" id="PHU36922.1"/>
    </source>
</evidence>
<evidence type="ECO:0008006" key="3">
    <source>
        <dbReference type="Google" id="ProtNLM"/>
    </source>
</evidence>
<evidence type="ECO:0000313" key="2">
    <source>
        <dbReference type="Proteomes" id="UP000224563"/>
    </source>
</evidence>
<comment type="caution">
    <text evidence="1">The sequence shown here is derived from an EMBL/GenBank/DDBJ whole genome shotgun (WGS) entry which is preliminary data.</text>
</comment>
<gene>
    <name evidence="1" type="ORF">CSX02_10480</name>
</gene>
<dbReference type="AlphaFoldDB" id="A0A2G3E0W5"/>
<dbReference type="Pfam" id="PF14277">
    <property type="entry name" value="DUF4364"/>
    <property type="match status" value="1"/>
</dbReference>
<dbReference type="Gene3D" id="1.10.10.10">
    <property type="entry name" value="Winged helix-like DNA-binding domain superfamily/Winged helix DNA-binding domain"/>
    <property type="match status" value="1"/>
</dbReference>
<organism evidence="1 2">
    <name type="scientific">Agathobacter ruminis</name>
    <dbReference type="NCBI Taxonomy" id="1712665"/>
    <lineage>
        <taxon>Bacteria</taxon>
        <taxon>Bacillati</taxon>
        <taxon>Bacillota</taxon>
        <taxon>Clostridia</taxon>
        <taxon>Lachnospirales</taxon>
        <taxon>Lachnospiraceae</taxon>
        <taxon>Agathobacter</taxon>
    </lineage>
</organism>
<keyword evidence="2" id="KW-1185">Reference proteome</keyword>
<name>A0A2G3E0W5_9FIRM</name>
<dbReference type="RefSeq" id="WP_099386646.1">
    <property type="nucleotide sequence ID" value="NZ_JANSWH010000062.1"/>
</dbReference>
<accession>A0A2G3E0W5</accession>
<reference evidence="1 2" key="1">
    <citation type="submission" date="2017-10" db="EMBL/GenBank/DDBJ databases">
        <title>Resolving the taxonomy of Roseburia spp., Eubacterium rectale and Agathobacter spp. through phylogenomic analysis.</title>
        <authorList>
            <person name="Sheridan P.O."/>
            <person name="Walker A.W."/>
            <person name="Duncan S.H."/>
            <person name="Scott K.P."/>
            <person name="Toole P.W.O."/>
            <person name="Luis P."/>
            <person name="Flint H.J."/>
        </authorList>
    </citation>
    <scope>NUCLEOTIDE SEQUENCE [LARGE SCALE GENOMIC DNA]</scope>
    <source>
        <strain evidence="1 2">JK623</strain>
    </source>
</reference>
<dbReference type="EMBL" id="PDYG01000100">
    <property type="protein sequence ID" value="PHU36922.1"/>
    <property type="molecule type" value="Genomic_DNA"/>
</dbReference>
<reference evidence="1 2" key="2">
    <citation type="submission" date="2017-10" db="EMBL/GenBank/DDBJ databases">
        <authorList>
            <person name="Banno H."/>
            <person name="Chua N.-H."/>
        </authorList>
    </citation>
    <scope>NUCLEOTIDE SEQUENCE [LARGE SCALE GENOMIC DNA]</scope>
    <source>
        <strain evidence="1 2">JK623</strain>
    </source>
</reference>
<dbReference type="InterPro" id="IPR036388">
    <property type="entry name" value="WH-like_DNA-bd_sf"/>
</dbReference>
<dbReference type="Proteomes" id="UP000224563">
    <property type="component" value="Unassembled WGS sequence"/>
</dbReference>